<dbReference type="GO" id="GO:0032259">
    <property type="term" value="P:methylation"/>
    <property type="evidence" value="ECO:0007669"/>
    <property type="project" value="UniProtKB-KW"/>
</dbReference>
<dbReference type="InterPro" id="IPR046341">
    <property type="entry name" value="SET_dom_sf"/>
</dbReference>
<evidence type="ECO:0000313" key="11">
    <source>
        <dbReference type="EMBL" id="CAL6040721.1"/>
    </source>
</evidence>
<dbReference type="InterPro" id="IPR050777">
    <property type="entry name" value="SET2_Histone-Lys_MeTrsfase"/>
</dbReference>
<evidence type="ECO:0000313" key="12">
    <source>
        <dbReference type="Proteomes" id="UP001642409"/>
    </source>
</evidence>
<evidence type="ECO:0000256" key="5">
    <source>
        <dbReference type="ARBA" id="ARBA00022679"/>
    </source>
</evidence>
<evidence type="ECO:0000256" key="3">
    <source>
        <dbReference type="ARBA" id="ARBA00022454"/>
    </source>
</evidence>
<dbReference type="Proteomes" id="UP001642409">
    <property type="component" value="Unassembled WGS sequence"/>
</dbReference>
<accession>A0AA86UPQ6</accession>
<evidence type="ECO:0000256" key="4">
    <source>
        <dbReference type="ARBA" id="ARBA00022603"/>
    </source>
</evidence>
<evidence type="ECO:0000259" key="8">
    <source>
        <dbReference type="PROSITE" id="PS50280"/>
    </source>
</evidence>
<dbReference type="EMBL" id="CATOUU010000924">
    <property type="protein sequence ID" value="CAI9959832.1"/>
    <property type="molecule type" value="Genomic_DNA"/>
</dbReference>
<feature type="domain" description="Post-SET" evidence="9">
    <location>
        <begin position="630"/>
        <end position="646"/>
    </location>
</feature>
<keyword evidence="7" id="KW-0539">Nucleus</keyword>
<keyword evidence="12" id="KW-1185">Reference proteome</keyword>
<dbReference type="EMBL" id="CAXDID020000146">
    <property type="protein sequence ID" value="CAL6040721.1"/>
    <property type="molecule type" value="Genomic_DNA"/>
</dbReference>
<keyword evidence="6" id="KW-0949">S-adenosyl-L-methionine</keyword>
<protein>
    <submittedName>
        <fullName evidence="10">Histone-lysine N-methyltransferase SETD1</fullName>
    </submittedName>
    <submittedName>
        <fullName evidence="11">Histone-lysine_N-methyltransferase SETD1</fullName>
    </submittedName>
</protein>
<reference evidence="11 12" key="2">
    <citation type="submission" date="2024-07" db="EMBL/GenBank/DDBJ databases">
        <authorList>
            <person name="Akdeniz Z."/>
        </authorList>
    </citation>
    <scope>NUCLEOTIDE SEQUENCE [LARGE SCALE GENOMIC DNA]</scope>
</reference>
<organism evidence="10">
    <name type="scientific">Hexamita inflata</name>
    <dbReference type="NCBI Taxonomy" id="28002"/>
    <lineage>
        <taxon>Eukaryota</taxon>
        <taxon>Metamonada</taxon>
        <taxon>Diplomonadida</taxon>
        <taxon>Hexamitidae</taxon>
        <taxon>Hexamitinae</taxon>
        <taxon>Hexamita</taxon>
    </lineage>
</organism>
<keyword evidence="4" id="KW-0489">Methyltransferase</keyword>
<dbReference type="Pfam" id="PF00856">
    <property type="entry name" value="SET"/>
    <property type="match status" value="1"/>
</dbReference>
<comment type="subcellular location">
    <subcellularLocation>
        <location evidence="2">Chromosome</location>
    </subcellularLocation>
    <subcellularLocation>
        <location evidence="1">Nucleus</location>
    </subcellularLocation>
</comment>
<sequence length="646" mass="74539">MPRVNRSPSTDLEPSEEILYEMSFPYLREEEPPNYNELFKCTLPHSITKEFFQSKFQTFPFIQQTVFVRALPNTDFPPLPTVYLSDITLTKHGLKQHLPVSQRQLSANECDIMKSHQNATHQLMSYLDEYWLTFEPYVPKWPVHDEKGVKVPDDEKLPPHASSFRANFDAQIIHTATFKKNQILNRHTYKQGIDYSQYMVGIIILRMLGSDYHHLLDFVAGKAPGQEIHDQRTNQIVFTLNQAAIKIQQFLRKCRKTMEFSDISVESIVDFVKSEVVGQTQQLLSKIDRSIQLTLQPLSDDDILMINEQFKECARLESLIDNLKIEEFELLEGEYLYNEEQRHTVQIEGQRDQLIEEMELNNETYNLIGQAVKVPKTKVNISDMNENQIKRYKQRSGINLEKDPDIDTKRRFAPHKQSLPPPDSTEFFYNRANIKQDFEATPIVQPIVNITREQVTPGERTRVIVSNRELIPEFIYDGIKQNPLLNRPSIILPQSCFFRSGSHGHGLFSLSQIPSQTVFCEYAGEVIGTLLTEIRDLEYQKNGFTSVYMFDVRRDQIIDATFMGNYGRFINHCCDPNSESSLLFKEGNGLGIKFKTHSDGVGVVLKSIKGLQVGQESFQNYNMSKAKYDQKIPCYCGSNVCSGFMN</sequence>
<evidence type="ECO:0000259" key="9">
    <source>
        <dbReference type="PROSITE" id="PS50868"/>
    </source>
</evidence>
<keyword evidence="3" id="KW-0158">Chromosome</keyword>
<dbReference type="SMART" id="SM00317">
    <property type="entry name" value="SET"/>
    <property type="match status" value="1"/>
</dbReference>
<dbReference type="AlphaFoldDB" id="A0AA86UPQ6"/>
<dbReference type="GO" id="GO:0008168">
    <property type="term" value="F:methyltransferase activity"/>
    <property type="evidence" value="ECO:0007669"/>
    <property type="project" value="UniProtKB-KW"/>
</dbReference>
<evidence type="ECO:0000256" key="7">
    <source>
        <dbReference type="ARBA" id="ARBA00023242"/>
    </source>
</evidence>
<comment type="caution">
    <text evidence="10">The sequence shown here is derived from an EMBL/GenBank/DDBJ whole genome shotgun (WGS) entry which is preliminary data.</text>
</comment>
<evidence type="ECO:0000256" key="6">
    <source>
        <dbReference type="ARBA" id="ARBA00022691"/>
    </source>
</evidence>
<evidence type="ECO:0000256" key="1">
    <source>
        <dbReference type="ARBA" id="ARBA00004123"/>
    </source>
</evidence>
<name>A0AA86UPQ6_9EUKA</name>
<dbReference type="PROSITE" id="PS50280">
    <property type="entry name" value="SET"/>
    <property type="match status" value="1"/>
</dbReference>
<dbReference type="GO" id="GO:0005694">
    <property type="term" value="C:chromosome"/>
    <property type="evidence" value="ECO:0007669"/>
    <property type="project" value="UniProtKB-SubCell"/>
</dbReference>
<reference evidence="10" key="1">
    <citation type="submission" date="2023-06" db="EMBL/GenBank/DDBJ databases">
        <authorList>
            <person name="Kurt Z."/>
        </authorList>
    </citation>
    <scope>NUCLEOTIDE SEQUENCE</scope>
</reference>
<gene>
    <name evidence="11" type="ORF">HINF_LOCUS38472</name>
    <name evidence="10" type="ORF">HINF_LOCUS47477</name>
</gene>
<proteinExistence type="predicted"/>
<dbReference type="Gene3D" id="2.170.270.10">
    <property type="entry name" value="SET domain"/>
    <property type="match status" value="1"/>
</dbReference>
<dbReference type="InterPro" id="IPR001214">
    <property type="entry name" value="SET_dom"/>
</dbReference>
<dbReference type="PROSITE" id="PS50868">
    <property type="entry name" value="POST_SET"/>
    <property type="match status" value="1"/>
</dbReference>
<dbReference type="InterPro" id="IPR003616">
    <property type="entry name" value="Post-SET_dom"/>
</dbReference>
<keyword evidence="5" id="KW-0808">Transferase</keyword>
<dbReference type="PANTHER" id="PTHR22884">
    <property type="entry name" value="SET DOMAIN PROTEINS"/>
    <property type="match status" value="1"/>
</dbReference>
<dbReference type="GO" id="GO:0005634">
    <property type="term" value="C:nucleus"/>
    <property type="evidence" value="ECO:0007669"/>
    <property type="project" value="UniProtKB-SubCell"/>
</dbReference>
<evidence type="ECO:0000256" key="2">
    <source>
        <dbReference type="ARBA" id="ARBA00004286"/>
    </source>
</evidence>
<dbReference type="SMART" id="SM00508">
    <property type="entry name" value="PostSET"/>
    <property type="match status" value="1"/>
</dbReference>
<dbReference type="SUPFAM" id="SSF82199">
    <property type="entry name" value="SET domain"/>
    <property type="match status" value="1"/>
</dbReference>
<feature type="domain" description="SET" evidence="8">
    <location>
        <begin position="493"/>
        <end position="622"/>
    </location>
</feature>
<evidence type="ECO:0000313" key="10">
    <source>
        <dbReference type="EMBL" id="CAI9959832.1"/>
    </source>
</evidence>